<keyword evidence="2" id="KW-1185">Reference proteome</keyword>
<sequence length="470" mass="52704">MVLAALGLVTTQALAERQASSLGQHGITWTFDKEYQVGRFITGDYWIVGPVTITEIDPPLKESDFGDRNGTMINAANGKQGLDGYRTPRYGQIQYDESLNIEARDGLPVTVDPGNSVISAIGRNLDADGENINPMLQSVGILTVVSEPPPADAFRPSYVGADKVIYRWSDVEANLSRLPNRTPVAGIPSSYEYIEKLRGPWALLSVPGWQGRYMHAGENMPNYHREVGRFLGRSAVLVTMRTHNRMEVLKHLLQVGIDYYAVGQTMQGTAAQWQWPVIFAGIMLGDEKMRDVYLTGNRHPDNGTRGQRHLYRLPEENRSAVDSAIVPGGKGMTTWTGHTAAWRQSTKSVNCYHQEHLHPSEWSSVTAQESCPQSLHTRETYRRINSPAYALMALAASSMGERDRFYRSDLYFDYAERWMDEDLSSPEHDVYGKAPRYTIDSREYGSTTSGFADRYYQHYGWAVAEGVSID</sequence>
<accession>A0A4Q8CZL9</accession>
<reference evidence="1 2" key="1">
    <citation type="submission" date="2019-02" db="EMBL/GenBank/DDBJ databases">
        <title>Genomic Encyclopedia of Type Strains, Phase IV (KMG-IV): sequencing the most valuable type-strain genomes for metagenomic binning, comparative biology and taxonomic classification.</title>
        <authorList>
            <person name="Goeker M."/>
        </authorList>
    </citation>
    <scope>NUCLEOTIDE SEQUENCE [LARGE SCALE GENOMIC DNA]</scope>
    <source>
        <strain evidence="1 2">DSM 21056</strain>
    </source>
</reference>
<dbReference type="EMBL" id="SHLI01000001">
    <property type="protein sequence ID" value="RZU98370.1"/>
    <property type="molecule type" value="Genomic_DNA"/>
</dbReference>
<gene>
    <name evidence="1" type="ORF">EV698_0615</name>
</gene>
<dbReference type="Proteomes" id="UP000292298">
    <property type="component" value="Unassembled WGS sequence"/>
</dbReference>
<proteinExistence type="predicted"/>
<name>A0A4Q8CZL9_9GAMM</name>
<organism evidence="1 2">
    <name type="scientific">Spiribacter vilamensis</name>
    <dbReference type="NCBI Taxonomy" id="531306"/>
    <lineage>
        <taxon>Bacteria</taxon>
        <taxon>Pseudomonadati</taxon>
        <taxon>Pseudomonadota</taxon>
        <taxon>Gammaproteobacteria</taxon>
        <taxon>Chromatiales</taxon>
        <taxon>Ectothiorhodospiraceae</taxon>
        <taxon>Spiribacter</taxon>
    </lineage>
</organism>
<protein>
    <submittedName>
        <fullName evidence="1">Uncharacterized protein</fullName>
    </submittedName>
</protein>
<evidence type="ECO:0000313" key="2">
    <source>
        <dbReference type="Proteomes" id="UP000292298"/>
    </source>
</evidence>
<dbReference type="AlphaFoldDB" id="A0A4Q8CZL9"/>
<evidence type="ECO:0000313" key="1">
    <source>
        <dbReference type="EMBL" id="RZU98370.1"/>
    </source>
</evidence>
<comment type="caution">
    <text evidence="1">The sequence shown here is derived from an EMBL/GenBank/DDBJ whole genome shotgun (WGS) entry which is preliminary data.</text>
</comment>